<dbReference type="EMBL" id="QMDV01000004">
    <property type="protein sequence ID" value="RAU81824.1"/>
    <property type="molecule type" value="Genomic_DNA"/>
</dbReference>
<organism evidence="1 2">
    <name type="scientific">Pontibacter arcticus</name>
    <dbReference type="NCBI Taxonomy" id="2080288"/>
    <lineage>
        <taxon>Bacteria</taxon>
        <taxon>Pseudomonadati</taxon>
        <taxon>Bacteroidota</taxon>
        <taxon>Cytophagia</taxon>
        <taxon>Cytophagales</taxon>
        <taxon>Hymenobacteraceae</taxon>
        <taxon>Pontibacter</taxon>
    </lineage>
</organism>
<reference evidence="1 2" key="2">
    <citation type="submission" date="2018-07" db="EMBL/GenBank/DDBJ databases">
        <title>Pontibacter sp. 2b14 genomic sequence and assembly.</title>
        <authorList>
            <person name="Du Z.-J."/>
        </authorList>
    </citation>
    <scope>NUCLEOTIDE SEQUENCE [LARGE SCALE GENOMIC DNA]</scope>
    <source>
        <strain evidence="1 2">2b14</strain>
    </source>
</reference>
<protein>
    <submittedName>
        <fullName evidence="1">Uncharacterized protein</fullName>
    </submittedName>
</protein>
<sequence>MQNSLEYSNVNPQANVVRNLSEKDYSKKAFYNYPGSFKFERTFPETNVLFILSCSQQVAINCDTDFKINLYLI</sequence>
<comment type="caution">
    <text evidence="1">The sequence shown here is derived from an EMBL/GenBank/DDBJ whole genome shotgun (WGS) entry which is preliminary data.</text>
</comment>
<gene>
    <name evidence="1" type="ORF">DP923_14100</name>
</gene>
<accession>A0A364RC18</accession>
<name>A0A364RC18_9BACT</name>
<dbReference type="AlphaFoldDB" id="A0A364RC18"/>
<evidence type="ECO:0000313" key="2">
    <source>
        <dbReference type="Proteomes" id="UP000251692"/>
    </source>
</evidence>
<evidence type="ECO:0000313" key="1">
    <source>
        <dbReference type="EMBL" id="RAU81824.1"/>
    </source>
</evidence>
<reference evidence="1 2" key="1">
    <citation type="submission" date="2018-06" db="EMBL/GenBank/DDBJ databases">
        <authorList>
            <person name="Liu Z.-W."/>
        </authorList>
    </citation>
    <scope>NUCLEOTIDE SEQUENCE [LARGE SCALE GENOMIC DNA]</scope>
    <source>
        <strain evidence="1 2">2b14</strain>
    </source>
</reference>
<proteinExistence type="predicted"/>
<dbReference type="Proteomes" id="UP000251692">
    <property type="component" value="Unassembled WGS sequence"/>
</dbReference>
<keyword evidence="2" id="KW-1185">Reference proteome</keyword>